<protein>
    <submittedName>
        <fullName evidence="2">Uncharacterized protein</fullName>
    </submittedName>
</protein>
<keyword evidence="3" id="KW-1185">Reference proteome</keyword>
<evidence type="ECO:0000256" key="1">
    <source>
        <dbReference type="SAM" id="MobiDB-lite"/>
    </source>
</evidence>
<feature type="region of interest" description="Disordered" evidence="1">
    <location>
        <begin position="180"/>
        <end position="204"/>
    </location>
</feature>
<evidence type="ECO:0000313" key="3">
    <source>
        <dbReference type="Proteomes" id="UP001145021"/>
    </source>
</evidence>
<comment type="caution">
    <text evidence="2">The sequence shown here is derived from an EMBL/GenBank/DDBJ whole genome shotgun (WGS) entry which is preliminary data.</text>
</comment>
<sequence length="1721" mass="190419">MDSSNRASSVFRSLWKGQDRLVGAQGRFRIEVYLQKLEALDWRSLGSLLVQLSKPLEQLLAFKKHGINEQQEQQRGPSIVRCTVALAVTLSHMQALEAKEAVTPVNSKFVTSVFATLVQATRWVYVMHSNEYHLAAHHTFKAISTVLASARSHGATGQLVKPLEQRFACDAVLDGILGPGEKDERADVPRQSAKRRRTDAGDGNGTVGHAELLQMLVSALSIRTDMRTDRYVVRILRLQSGAVIGRVLGHRDSISTAEQYPVFGADVAKQLLALVGGLAGRCSSVLHDESSSSKKEMESDDYIGGLFACIRDILPLVHMDYVRDKVSLETTEQLLSLVTQLAIDLASLFGPLVLFANSSISADDEKFSVYSYCTRKKHRCYQWAALCRVATWISCWGLLSATSHQMREACNEAVAECGRVCWLQSFHAELYLSSAEPSIWLLLLSESLHHMALDSPHLRTKSGLCKPPFTLSENSQTQVFSLVAALLSAIGPRLDQMIEQNASRALLLDLMAVCDKIVCLVRPRAASMGLFEPQTVASIYSVMYKHKGRNNFKSFVGSPAEYICSPVPLASTSLVGKSALDTVNNNVDWSQQRQKDIVDDSVAELQREAFEEIIHETRIAGVFAALDKIIFSVASLDQSEKGSGVRNALSMPFRVVLRWTSLFATSARNNANYQADILDGRKRVNIRLVGDRVRLNKSATDWSRLQRIPILRIDSDIHPTEQVIEEQSLDRYATAFAASPDTAAADLQDGADLGTQEEELSRQEDATYGLMMARILRFLITMSVYKLLAENCQSTLERCLIWPDNRITALNNDRHKSNLGSKNMVDLCQKLEDLLSDADFDSSAFHSLQIISSIVGVRSHLYTSDMMELRMPHTYLRNHSPRSNEALVQMAMSIGLCRLLLEPTFIVRSLQGIRSNQFLKHPRLVCAVQIWLDMIGNIVRHSLFRSYLGIGSIPRAMAKTSSSASSTSSVPMPLIPFSVWWSLAISASTRCMLDVLQSAENSTERDWERMRMLCVLPSHLMSWHLYVPMAEKSVRQMSCLKHGGPSIPADFADKVSLKSDTDQLFKWLSLFKHPERSKSVVFIIYYLATRLWLDIPLLSSSDTCHQQNMRICKDIWGIVSDSLQFLVRFIQQSTPWQDFVSLGLVDDFAQVLKVLFTRKDMPSLILHLISKQYTASESGQKDSDALLAVSESEQYSETDNNSLLAAEPSKAFTADDLVGRLLYESSLRHGSASKRKSGSDFYSKRTMAKLWSLYIDNLLRFAVAVILNASSNKILDGSAPLALFVGGSGNNSNTSAGVDSSGGTAGSTTSIGASTNFSNSSSGGLRGSVSSIKVNVRDWLCDKSSIPFDMLLPLLDAKEALSKPNAMWSLLETVFPMSQIAWAINGVEKASFTQACMSAALVMPDISASRPRAFATEGAIKSIFLLISQHIIDNNDRGGGDDSRYSKILLFLVWRQLPVFLQKIEICAAQLKNNVICVAKQLGALDLTELAAAFGLQNGLPRPSSSPERRNPDLLFLSGNDREAAQPLVTTSVSLLVEHSPVFAAMLTGDFSEAQTLLQKQQAQLTLQRSHNVLAGLFDIFHRLALLLHPTPDAQWESEVPDLISAFAMDVSQTYSLEDQAAILDTATYYELRPLVVFLIWNIISQTASGTAIPASVLEVLAALLSEEWGSFFGDDEESVWSVRRSLSALLLLHFDKLDFAGTIGQSIDMFVDCLSFLFKS</sequence>
<dbReference type="Proteomes" id="UP001145021">
    <property type="component" value="Unassembled WGS sequence"/>
</dbReference>
<organism evidence="2 3">
    <name type="scientific">Coemansia asiatica</name>
    <dbReference type="NCBI Taxonomy" id="1052880"/>
    <lineage>
        <taxon>Eukaryota</taxon>
        <taxon>Fungi</taxon>
        <taxon>Fungi incertae sedis</taxon>
        <taxon>Zoopagomycota</taxon>
        <taxon>Kickxellomycotina</taxon>
        <taxon>Kickxellomycetes</taxon>
        <taxon>Kickxellales</taxon>
        <taxon>Kickxellaceae</taxon>
        <taxon>Coemansia</taxon>
    </lineage>
</organism>
<gene>
    <name evidence="2" type="ORF">LPJ64_001687</name>
</gene>
<accession>A0A9W7XQ40</accession>
<proteinExistence type="predicted"/>
<evidence type="ECO:0000313" key="2">
    <source>
        <dbReference type="EMBL" id="KAJ1646866.1"/>
    </source>
</evidence>
<reference evidence="2" key="1">
    <citation type="submission" date="2022-07" db="EMBL/GenBank/DDBJ databases">
        <title>Phylogenomic reconstructions and comparative analyses of Kickxellomycotina fungi.</title>
        <authorList>
            <person name="Reynolds N.K."/>
            <person name="Stajich J.E."/>
            <person name="Barry K."/>
            <person name="Grigoriev I.V."/>
            <person name="Crous P."/>
            <person name="Smith M.E."/>
        </authorList>
    </citation>
    <scope>NUCLEOTIDE SEQUENCE</scope>
    <source>
        <strain evidence="2">NBRC 105413</strain>
    </source>
</reference>
<name>A0A9W7XQ40_9FUNG</name>
<dbReference type="EMBL" id="JANBOH010000046">
    <property type="protein sequence ID" value="KAJ1646866.1"/>
    <property type="molecule type" value="Genomic_DNA"/>
</dbReference>